<dbReference type="EC" id="2.7.7.65" evidence="2"/>
<dbReference type="InterPro" id="IPR050469">
    <property type="entry name" value="Diguanylate_Cyclase"/>
</dbReference>
<dbReference type="AlphaFoldDB" id="I9P237"/>
<evidence type="ECO:0000256" key="4">
    <source>
        <dbReference type="SAM" id="Phobius"/>
    </source>
</evidence>
<keyword evidence="4" id="KW-0812">Transmembrane</keyword>
<dbReference type="InterPro" id="IPR000160">
    <property type="entry name" value="GGDEF_dom"/>
</dbReference>
<dbReference type="FunFam" id="3.30.70.270:FF:000001">
    <property type="entry name" value="Diguanylate cyclase domain protein"/>
    <property type="match status" value="1"/>
</dbReference>
<dbReference type="Pfam" id="PF00990">
    <property type="entry name" value="GGDEF"/>
    <property type="match status" value="1"/>
</dbReference>
<keyword evidence="7" id="KW-1185">Reference proteome</keyword>
<accession>I9P237</accession>
<evidence type="ECO:0000313" key="7">
    <source>
        <dbReference type="Proteomes" id="UP000035062"/>
    </source>
</evidence>
<evidence type="ECO:0000256" key="2">
    <source>
        <dbReference type="ARBA" id="ARBA00012528"/>
    </source>
</evidence>
<dbReference type="STRING" id="1195246.AGRI_08560"/>
<dbReference type="PANTHER" id="PTHR45138">
    <property type="entry name" value="REGULATORY COMPONENTS OF SENSORY TRANSDUCTION SYSTEM"/>
    <property type="match status" value="1"/>
</dbReference>
<gene>
    <name evidence="6" type="ORF">AGRI_08560</name>
</gene>
<evidence type="ECO:0000256" key="3">
    <source>
        <dbReference type="ARBA" id="ARBA00034247"/>
    </source>
</evidence>
<proteinExistence type="predicted"/>
<dbReference type="InterPro" id="IPR029787">
    <property type="entry name" value="Nucleotide_cyclase"/>
</dbReference>
<dbReference type="SUPFAM" id="SSF55073">
    <property type="entry name" value="Nucleotide cyclase"/>
    <property type="match status" value="1"/>
</dbReference>
<dbReference type="GO" id="GO:0052621">
    <property type="term" value="F:diguanylate cyclase activity"/>
    <property type="evidence" value="ECO:0007669"/>
    <property type="project" value="UniProtKB-EC"/>
</dbReference>
<comment type="cofactor">
    <cofactor evidence="1">
        <name>Mg(2+)</name>
        <dbReference type="ChEBI" id="CHEBI:18420"/>
    </cofactor>
</comment>
<comment type="catalytic activity">
    <reaction evidence="3">
        <text>2 GTP = 3',3'-c-di-GMP + 2 diphosphate</text>
        <dbReference type="Rhea" id="RHEA:24898"/>
        <dbReference type="ChEBI" id="CHEBI:33019"/>
        <dbReference type="ChEBI" id="CHEBI:37565"/>
        <dbReference type="ChEBI" id="CHEBI:58805"/>
        <dbReference type="EC" id="2.7.7.65"/>
    </reaction>
</comment>
<feature type="domain" description="GGDEF" evidence="5">
    <location>
        <begin position="218"/>
        <end position="351"/>
    </location>
</feature>
<evidence type="ECO:0000313" key="6">
    <source>
        <dbReference type="EMBL" id="EIW88824.1"/>
    </source>
</evidence>
<dbReference type="PROSITE" id="PS50887">
    <property type="entry name" value="GGDEF"/>
    <property type="match status" value="1"/>
</dbReference>
<dbReference type="Proteomes" id="UP000035062">
    <property type="component" value="Unassembled WGS sequence"/>
</dbReference>
<feature type="transmembrane region" description="Helical" evidence="4">
    <location>
        <begin position="157"/>
        <end position="178"/>
    </location>
</feature>
<evidence type="ECO:0000259" key="5">
    <source>
        <dbReference type="PROSITE" id="PS50887"/>
    </source>
</evidence>
<keyword evidence="4" id="KW-1133">Transmembrane helix</keyword>
<reference evidence="6 7" key="1">
    <citation type="journal article" date="2012" name="J. Bacteriol.">
        <title>Genome Sequence of Pectin-Degrading Alishewanella agri, Isolated from Landfill Soil.</title>
        <authorList>
            <person name="Kim J."/>
            <person name="Jung J."/>
            <person name="Sung J.S."/>
            <person name="Chun J."/>
            <person name="Park W."/>
        </authorList>
    </citation>
    <scope>NUCLEOTIDE SEQUENCE [LARGE SCALE GENOMIC DNA]</scope>
    <source>
        <strain evidence="6 7">BL06</strain>
    </source>
</reference>
<evidence type="ECO:0000256" key="1">
    <source>
        <dbReference type="ARBA" id="ARBA00001946"/>
    </source>
</evidence>
<organism evidence="6 7">
    <name type="scientific">Alishewanella agri BL06</name>
    <dbReference type="NCBI Taxonomy" id="1195246"/>
    <lineage>
        <taxon>Bacteria</taxon>
        <taxon>Pseudomonadati</taxon>
        <taxon>Pseudomonadota</taxon>
        <taxon>Gammaproteobacteria</taxon>
        <taxon>Alteromonadales</taxon>
        <taxon>Alteromonadaceae</taxon>
        <taxon>Alishewanella</taxon>
    </lineage>
</organism>
<sequence length="356" mass="39970">MFYLLEQQQAAAALAFYQQYYSQVEQINYPILTAGFNAAAAEALLQQGELAAASELAQRAEQSLPGDRNDPAVLSTYRVLTLLAQAERNFDNLLRYSEKRRDTELAIAREKASQQLAYQLASGEARLKEQRIQLLDKDNELLTLERNLYQQQAENRYLLLLLIGSLSLILGLLTYRGLTRSKRYRKMAEFDQLTGISNRYHFTEQAQREIAHCIRAKRPVALILFDLDHFKNINDRFGHAAGDWTLRQVVLSCRNFIRHSDIFGRIGGEEFVILLTDCTAEQASMLAEICRTALADIDTSGYQQQFKVTASFGVADSNQAGYDLSALLAAADAAMYQAKQQGRNQVYCPATADGAA</sequence>
<keyword evidence="4" id="KW-0472">Membrane</keyword>
<dbReference type="PANTHER" id="PTHR45138:SF9">
    <property type="entry name" value="DIGUANYLATE CYCLASE DGCM-RELATED"/>
    <property type="match status" value="1"/>
</dbReference>
<dbReference type="Gene3D" id="3.30.70.270">
    <property type="match status" value="1"/>
</dbReference>
<dbReference type="eggNOG" id="COG2199">
    <property type="taxonomic scope" value="Bacteria"/>
</dbReference>
<name>I9P237_9ALTE</name>
<dbReference type="NCBIfam" id="TIGR00254">
    <property type="entry name" value="GGDEF"/>
    <property type="match status" value="1"/>
</dbReference>
<comment type="caution">
    <text evidence="6">The sequence shown here is derived from an EMBL/GenBank/DDBJ whole genome shotgun (WGS) entry which is preliminary data.</text>
</comment>
<dbReference type="InterPro" id="IPR043128">
    <property type="entry name" value="Rev_trsase/Diguanyl_cyclase"/>
</dbReference>
<dbReference type="SMART" id="SM00267">
    <property type="entry name" value="GGDEF"/>
    <property type="match status" value="1"/>
</dbReference>
<protein>
    <recommendedName>
        <fullName evidence="2">diguanylate cyclase</fullName>
        <ecNumber evidence="2">2.7.7.65</ecNumber>
    </recommendedName>
</protein>
<dbReference type="CDD" id="cd01949">
    <property type="entry name" value="GGDEF"/>
    <property type="match status" value="1"/>
</dbReference>
<dbReference type="PATRIC" id="fig|1195246.3.peg.1683"/>
<dbReference type="EMBL" id="AKKU01000015">
    <property type="protein sequence ID" value="EIW88824.1"/>
    <property type="molecule type" value="Genomic_DNA"/>
</dbReference>
<dbReference type="RefSeq" id="WP_008984570.1">
    <property type="nucleotide sequence ID" value="NZ_AKKU01000015.1"/>
</dbReference>